<keyword evidence="2" id="KW-1003">Cell membrane</keyword>
<evidence type="ECO:0000256" key="1">
    <source>
        <dbReference type="ARBA" id="ARBA00004651"/>
    </source>
</evidence>
<evidence type="ECO:0000313" key="8">
    <source>
        <dbReference type="Proteomes" id="UP000189704"/>
    </source>
</evidence>
<evidence type="ECO:0000256" key="5">
    <source>
        <dbReference type="ARBA" id="ARBA00023224"/>
    </source>
</evidence>
<feature type="transmembrane region" description="Helical" evidence="7">
    <location>
        <begin position="51"/>
        <end position="71"/>
    </location>
</feature>
<name>A0A3Q0E8P0_CARSF</name>
<dbReference type="OrthoDB" id="6159456at2759"/>
<evidence type="ECO:0000256" key="2">
    <source>
        <dbReference type="ARBA" id="ARBA00022475"/>
    </source>
</evidence>
<keyword evidence="7" id="KW-0812">Transmembrane</keyword>
<dbReference type="GO" id="GO:0007189">
    <property type="term" value="P:adenylate cyclase-activating G protein-coupled receptor signaling pathway"/>
    <property type="evidence" value="ECO:0007669"/>
    <property type="project" value="TreeGrafter"/>
</dbReference>
<evidence type="ECO:0000256" key="3">
    <source>
        <dbReference type="ARBA" id="ARBA00023040"/>
    </source>
</evidence>
<reference evidence="9" key="1">
    <citation type="submission" date="2025-08" db="UniProtKB">
        <authorList>
            <consortium name="RefSeq"/>
        </authorList>
    </citation>
    <scope>IDENTIFICATION</scope>
</reference>
<evidence type="ECO:0000256" key="6">
    <source>
        <dbReference type="SAM" id="MobiDB-lite"/>
    </source>
</evidence>
<dbReference type="AlphaFoldDB" id="A0A3Q0E8P0"/>
<organism evidence="8 9">
    <name type="scientific">Carlito syrichta</name>
    <name type="common">Philippine tarsier</name>
    <name type="synonym">Tarsius syrichta</name>
    <dbReference type="NCBI Taxonomy" id="1868482"/>
    <lineage>
        <taxon>Eukaryota</taxon>
        <taxon>Metazoa</taxon>
        <taxon>Chordata</taxon>
        <taxon>Craniata</taxon>
        <taxon>Vertebrata</taxon>
        <taxon>Euteleostomi</taxon>
        <taxon>Mammalia</taxon>
        <taxon>Eutheria</taxon>
        <taxon>Euarchontoglires</taxon>
        <taxon>Primates</taxon>
        <taxon>Haplorrhini</taxon>
        <taxon>Tarsiiformes</taxon>
        <taxon>Tarsiidae</taxon>
        <taxon>Carlito</taxon>
    </lineage>
</organism>
<dbReference type="RefSeq" id="XP_021570393.1">
    <property type="nucleotide sequence ID" value="XM_021714718.1"/>
</dbReference>
<protein>
    <submittedName>
        <fullName evidence="9">G-protein coupled receptor 78-like</fullName>
    </submittedName>
</protein>
<evidence type="ECO:0000256" key="4">
    <source>
        <dbReference type="ARBA" id="ARBA00023170"/>
    </source>
</evidence>
<dbReference type="SUPFAM" id="SSF81321">
    <property type="entry name" value="Family A G protein-coupled receptor-like"/>
    <property type="match status" value="1"/>
</dbReference>
<feature type="region of interest" description="Disordered" evidence="6">
    <location>
        <begin position="125"/>
        <end position="147"/>
    </location>
</feature>
<dbReference type="Gene3D" id="1.20.1070.10">
    <property type="entry name" value="Rhodopsin 7-helix transmembrane proteins"/>
    <property type="match status" value="1"/>
</dbReference>
<dbReference type="GeneID" id="110596011"/>
<accession>A0A3Q0E8P0</accession>
<evidence type="ECO:0000313" key="9">
    <source>
        <dbReference type="RefSeq" id="XP_021570393.1"/>
    </source>
</evidence>
<dbReference type="InterPro" id="IPR051880">
    <property type="entry name" value="GPC_Orphan_Receptors"/>
</dbReference>
<gene>
    <name evidence="9" type="primary">LOC110596011</name>
</gene>
<keyword evidence="4" id="KW-0675">Receptor</keyword>
<dbReference type="Proteomes" id="UP000189704">
    <property type="component" value="Unplaced"/>
</dbReference>
<keyword evidence="7" id="KW-0472">Membrane</keyword>
<keyword evidence="5" id="KW-0807">Transducer</keyword>
<dbReference type="GO" id="GO:0005886">
    <property type="term" value="C:plasma membrane"/>
    <property type="evidence" value="ECO:0007669"/>
    <property type="project" value="UniProtKB-SubCell"/>
</dbReference>
<sequence>SSLNVLLEAALSRPPSPLPAPLWVQFSPPLPVRRRCLIQQKRRRQRAARKIGIFIGSFVVCFAPYVMTRLAELMPFVTVNTHWGVLSKCLAYSKAVAAPFVSSLLRQPFRQALAHLARRLPRRHPRLASHHSSSMDAENDFRLQQTL</sequence>
<keyword evidence="3" id="KW-0297">G-protein coupled receptor</keyword>
<dbReference type="KEGG" id="csyr:110596011"/>
<proteinExistence type="predicted"/>
<keyword evidence="8" id="KW-1185">Reference proteome</keyword>
<keyword evidence="7" id="KW-1133">Transmembrane helix</keyword>
<feature type="non-terminal residue" evidence="9">
    <location>
        <position position="1"/>
    </location>
</feature>
<dbReference type="PANTHER" id="PTHR24245">
    <property type="entry name" value="G-PROTEIN COUPLED RECEPTOR"/>
    <property type="match status" value="1"/>
</dbReference>
<comment type="subcellular location">
    <subcellularLocation>
        <location evidence="1">Cell membrane</location>
        <topology evidence="1">Multi-pass membrane protein</topology>
    </subcellularLocation>
</comment>
<dbReference type="PANTHER" id="PTHR24245:SF7">
    <property type="entry name" value="G-PROTEIN COUPLED RECEPTOR 78"/>
    <property type="match status" value="1"/>
</dbReference>
<evidence type="ECO:0000256" key="7">
    <source>
        <dbReference type="SAM" id="Phobius"/>
    </source>
</evidence>
<dbReference type="GO" id="GO:0004930">
    <property type="term" value="F:G protein-coupled receptor activity"/>
    <property type="evidence" value="ECO:0007669"/>
    <property type="project" value="UniProtKB-KW"/>
</dbReference>